<organism evidence="5 6">
    <name type="scientific">Piloderma croceum (strain F 1598)</name>
    <dbReference type="NCBI Taxonomy" id="765440"/>
    <lineage>
        <taxon>Eukaryota</taxon>
        <taxon>Fungi</taxon>
        <taxon>Dikarya</taxon>
        <taxon>Basidiomycota</taxon>
        <taxon>Agaricomycotina</taxon>
        <taxon>Agaricomycetes</taxon>
        <taxon>Agaricomycetidae</taxon>
        <taxon>Atheliales</taxon>
        <taxon>Atheliaceae</taxon>
        <taxon>Piloderma</taxon>
    </lineage>
</organism>
<sequence length="495" mass="56808">MHTQLPHIPVIVIGAGFSGVAMGAQLKRKLGLHDYVIYERSPDFGGTWWANVYPGCAVDIPSIFYSLSFAPNPDFSQLFPDQSEILRYIKDVAKKFDVDTHIRVNMSWDDATWEEATKTWSVRLRDTQTGEIFLQECNILISGVGGLVNPNPCTIPGADTFEGAIAHTARWRKDIVLENKNVIVIGNGCSGSQVVPAIADKVKNIYQFVRSPQFYFPQNNITIHPSVKWAFRYVPFLMVFLRYAMFNFMEYWFIQFYTNDRGNRHRLMKKKLSDNYVEKTAPKEYWDLLKPTYKVGCKRRVFDSGYLRSLHRDNVHLTNDAIVMIQPTEVITESGKHYPADVIILANGFAMADYSLNVVGRDGVTPQMHWQKMGGISAYKSTACSAFPNFFILLGPNAATGHTSALFSIENTINLIIKLARPILQKKQAEVVVKFDHEKDYCVKQQAALQNRVWADCRSYYKDEKGWNFTMYPWSSYTMWWESRFPDMNAWAYSK</sequence>
<keyword evidence="3" id="KW-0274">FAD</keyword>
<dbReference type="Proteomes" id="UP000054166">
    <property type="component" value="Unassembled WGS sequence"/>
</dbReference>
<dbReference type="EMBL" id="KN832974">
    <property type="protein sequence ID" value="KIM89673.1"/>
    <property type="molecule type" value="Genomic_DNA"/>
</dbReference>
<keyword evidence="4" id="KW-0560">Oxidoreductase</keyword>
<dbReference type="GO" id="GO:0050660">
    <property type="term" value="F:flavin adenine dinucleotide binding"/>
    <property type="evidence" value="ECO:0007669"/>
    <property type="project" value="InterPro"/>
</dbReference>
<evidence type="ECO:0000256" key="2">
    <source>
        <dbReference type="ARBA" id="ARBA00022630"/>
    </source>
</evidence>
<dbReference type="PANTHER" id="PTHR42877:SF5">
    <property type="entry name" value="L-ORNITHINE N(5)-MONOOXYGENASE-RELATED"/>
    <property type="match status" value="1"/>
</dbReference>
<dbReference type="GO" id="GO:0050661">
    <property type="term" value="F:NADP binding"/>
    <property type="evidence" value="ECO:0007669"/>
    <property type="project" value="InterPro"/>
</dbReference>
<dbReference type="InterPro" id="IPR020946">
    <property type="entry name" value="Flavin_mOase-like"/>
</dbReference>
<evidence type="ECO:0000256" key="4">
    <source>
        <dbReference type="ARBA" id="ARBA00023002"/>
    </source>
</evidence>
<dbReference type="OrthoDB" id="74360at2759"/>
<keyword evidence="6" id="KW-1185">Reference proteome</keyword>
<accession>A0A0C3BT26</accession>
<dbReference type="InterPro" id="IPR036188">
    <property type="entry name" value="FAD/NAD-bd_sf"/>
</dbReference>
<dbReference type="InterPro" id="IPR051209">
    <property type="entry name" value="FAD-bind_Monooxygenase_sf"/>
</dbReference>
<dbReference type="PANTHER" id="PTHR42877">
    <property type="entry name" value="L-ORNITHINE N(5)-MONOOXYGENASE-RELATED"/>
    <property type="match status" value="1"/>
</dbReference>
<dbReference type="Gene3D" id="3.50.50.60">
    <property type="entry name" value="FAD/NAD(P)-binding domain"/>
    <property type="match status" value="2"/>
</dbReference>
<dbReference type="AlphaFoldDB" id="A0A0C3BT26"/>
<dbReference type="Pfam" id="PF00743">
    <property type="entry name" value="FMO-like"/>
    <property type="match status" value="1"/>
</dbReference>
<evidence type="ECO:0000313" key="6">
    <source>
        <dbReference type="Proteomes" id="UP000054166"/>
    </source>
</evidence>
<evidence type="ECO:0008006" key="7">
    <source>
        <dbReference type="Google" id="ProtNLM"/>
    </source>
</evidence>
<evidence type="ECO:0000256" key="3">
    <source>
        <dbReference type="ARBA" id="ARBA00022827"/>
    </source>
</evidence>
<protein>
    <recommendedName>
        <fullName evidence="7">FAD/NAD(P)-binding domain-containing protein</fullName>
    </recommendedName>
</protein>
<dbReference type="HOGENOM" id="CLU_006937_7_0_1"/>
<proteinExistence type="inferred from homology"/>
<name>A0A0C3BT26_PILCF</name>
<evidence type="ECO:0000313" key="5">
    <source>
        <dbReference type="EMBL" id="KIM89673.1"/>
    </source>
</evidence>
<dbReference type="SUPFAM" id="SSF51905">
    <property type="entry name" value="FAD/NAD(P)-binding domain"/>
    <property type="match status" value="2"/>
</dbReference>
<reference evidence="6" key="2">
    <citation type="submission" date="2015-01" db="EMBL/GenBank/DDBJ databases">
        <title>Evolutionary Origins and Diversification of the Mycorrhizal Mutualists.</title>
        <authorList>
            <consortium name="DOE Joint Genome Institute"/>
            <consortium name="Mycorrhizal Genomics Consortium"/>
            <person name="Kohler A."/>
            <person name="Kuo A."/>
            <person name="Nagy L.G."/>
            <person name="Floudas D."/>
            <person name="Copeland A."/>
            <person name="Barry K.W."/>
            <person name="Cichocki N."/>
            <person name="Veneault-Fourrey C."/>
            <person name="LaButti K."/>
            <person name="Lindquist E.A."/>
            <person name="Lipzen A."/>
            <person name="Lundell T."/>
            <person name="Morin E."/>
            <person name="Murat C."/>
            <person name="Riley R."/>
            <person name="Ohm R."/>
            <person name="Sun H."/>
            <person name="Tunlid A."/>
            <person name="Henrissat B."/>
            <person name="Grigoriev I.V."/>
            <person name="Hibbett D.S."/>
            <person name="Martin F."/>
        </authorList>
    </citation>
    <scope>NUCLEOTIDE SEQUENCE [LARGE SCALE GENOMIC DNA]</scope>
    <source>
        <strain evidence="6">F 1598</strain>
    </source>
</reference>
<reference evidence="5 6" key="1">
    <citation type="submission" date="2014-04" db="EMBL/GenBank/DDBJ databases">
        <authorList>
            <consortium name="DOE Joint Genome Institute"/>
            <person name="Kuo A."/>
            <person name="Tarkka M."/>
            <person name="Buscot F."/>
            <person name="Kohler A."/>
            <person name="Nagy L.G."/>
            <person name="Floudas D."/>
            <person name="Copeland A."/>
            <person name="Barry K.W."/>
            <person name="Cichocki N."/>
            <person name="Veneault-Fourrey C."/>
            <person name="LaButti K."/>
            <person name="Lindquist E.A."/>
            <person name="Lipzen A."/>
            <person name="Lundell T."/>
            <person name="Morin E."/>
            <person name="Murat C."/>
            <person name="Sun H."/>
            <person name="Tunlid A."/>
            <person name="Henrissat B."/>
            <person name="Grigoriev I.V."/>
            <person name="Hibbett D.S."/>
            <person name="Martin F."/>
            <person name="Nordberg H.P."/>
            <person name="Cantor M.N."/>
            <person name="Hua S.X."/>
        </authorList>
    </citation>
    <scope>NUCLEOTIDE SEQUENCE [LARGE SCALE GENOMIC DNA]</scope>
    <source>
        <strain evidence="5 6">F 1598</strain>
    </source>
</reference>
<evidence type="ECO:0000256" key="1">
    <source>
        <dbReference type="ARBA" id="ARBA00010139"/>
    </source>
</evidence>
<comment type="similarity">
    <text evidence="1">Belongs to the FAD-binding monooxygenase family.</text>
</comment>
<gene>
    <name evidence="5" type="ORF">PILCRDRAFT_812480</name>
</gene>
<keyword evidence="2" id="KW-0285">Flavoprotein</keyword>
<dbReference type="GO" id="GO:0004499">
    <property type="term" value="F:N,N-dimethylaniline monooxygenase activity"/>
    <property type="evidence" value="ECO:0007669"/>
    <property type="project" value="InterPro"/>
</dbReference>
<dbReference type="STRING" id="765440.A0A0C3BT26"/>
<dbReference type="InParanoid" id="A0A0C3BT26"/>